<accession>A0ABT1SE27</accession>
<dbReference type="InterPro" id="IPR010982">
    <property type="entry name" value="Lambda_DNA-bd_dom_sf"/>
</dbReference>
<evidence type="ECO:0000313" key="3">
    <source>
        <dbReference type="Proteomes" id="UP001524478"/>
    </source>
</evidence>
<dbReference type="Pfam" id="PF01381">
    <property type="entry name" value="HTH_3"/>
    <property type="match status" value="1"/>
</dbReference>
<sequence length="42" mass="5058">MNEVDNVNILKETREQNKLTQTEMANKLDISVQRYNSYERKI</sequence>
<proteinExistence type="predicted"/>
<evidence type="ECO:0000259" key="1">
    <source>
        <dbReference type="PROSITE" id="PS50943"/>
    </source>
</evidence>
<dbReference type="InterPro" id="IPR001387">
    <property type="entry name" value="Cro/C1-type_HTH"/>
</dbReference>
<name>A0ABT1SE27_9FIRM</name>
<dbReference type="RefSeq" id="WP_256312364.1">
    <property type="nucleotide sequence ID" value="NZ_JAHLOH010000045.1"/>
</dbReference>
<organism evidence="2 3">
    <name type="scientific">Tissierella carlieri</name>
    <dbReference type="NCBI Taxonomy" id="689904"/>
    <lineage>
        <taxon>Bacteria</taxon>
        <taxon>Bacillati</taxon>
        <taxon>Bacillota</taxon>
        <taxon>Tissierellia</taxon>
        <taxon>Tissierellales</taxon>
        <taxon>Tissierellaceae</taxon>
        <taxon>Tissierella</taxon>
    </lineage>
</organism>
<evidence type="ECO:0000313" key="2">
    <source>
        <dbReference type="EMBL" id="MCQ4924725.1"/>
    </source>
</evidence>
<dbReference type="PROSITE" id="PS50943">
    <property type="entry name" value="HTH_CROC1"/>
    <property type="match status" value="1"/>
</dbReference>
<dbReference type="SUPFAM" id="SSF47413">
    <property type="entry name" value="lambda repressor-like DNA-binding domains"/>
    <property type="match status" value="1"/>
</dbReference>
<protein>
    <submittedName>
        <fullName evidence="2">Helix-turn-helix transcriptional regulator</fullName>
    </submittedName>
</protein>
<dbReference type="CDD" id="cd00093">
    <property type="entry name" value="HTH_XRE"/>
    <property type="match status" value="1"/>
</dbReference>
<dbReference type="EMBL" id="JANGAC010000015">
    <property type="protein sequence ID" value="MCQ4924725.1"/>
    <property type="molecule type" value="Genomic_DNA"/>
</dbReference>
<gene>
    <name evidence="2" type="ORF">NE686_16600</name>
</gene>
<feature type="domain" description="HTH cro/C1-type" evidence="1">
    <location>
        <begin position="10"/>
        <end position="40"/>
    </location>
</feature>
<dbReference type="Proteomes" id="UP001524478">
    <property type="component" value="Unassembled WGS sequence"/>
</dbReference>
<reference evidence="2 3" key="1">
    <citation type="submission" date="2022-06" db="EMBL/GenBank/DDBJ databases">
        <title>Isolation of gut microbiota from human fecal samples.</title>
        <authorList>
            <person name="Pamer E.G."/>
            <person name="Barat B."/>
            <person name="Waligurski E."/>
            <person name="Medina S."/>
            <person name="Paddock L."/>
            <person name="Mostad J."/>
        </authorList>
    </citation>
    <scope>NUCLEOTIDE SEQUENCE [LARGE SCALE GENOMIC DNA]</scope>
    <source>
        <strain evidence="2 3">DFI.7.95</strain>
    </source>
</reference>
<comment type="caution">
    <text evidence="2">The sequence shown here is derived from an EMBL/GenBank/DDBJ whole genome shotgun (WGS) entry which is preliminary data.</text>
</comment>
<dbReference type="Gene3D" id="1.10.260.40">
    <property type="entry name" value="lambda repressor-like DNA-binding domains"/>
    <property type="match status" value="1"/>
</dbReference>
<keyword evidence="3" id="KW-1185">Reference proteome</keyword>